<dbReference type="SUPFAM" id="SSF54593">
    <property type="entry name" value="Glyoxalase/Bleomycin resistance protein/Dihydroxybiphenyl dioxygenase"/>
    <property type="match status" value="2"/>
</dbReference>
<proteinExistence type="inferred from homology"/>
<evidence type="ECO:0000256" key="8">
    <source>
        <dbReference type="RuleBase" id="RU000683"/>
    </source>
</evidence>
<dbReference type="Pfam" id="PF00903">
    <property type="entry name" value="Glyoxalase"/>
    <property type="match status" value="1"/>
</dbReference>
<comment type="caution">
    <text evidence="10">The sequence shown here is derived from an EMBL/GenBank/DDBJ whole genome shotgun (WGS) entry which is preliminary data.</text>
</comment>
<evidence type="ECO:0000256" key="3">
    <source>
        <dbReference type="ARBA" id="ARBA00022723"/>
    </source>
</evidence>
<dbReference type="InterPro" id="IPR000486">
    <property type="entry name" value="Xdiol_ring_cleave_dOase_1/2"/>
</dbReference>
<keyword evidence="3" id="KW-0479">Metal-binding</keyword>
<evidence type="ECO:0000313" key="11">
    <source>
        <dbReference type="Proteomes" id="UP000478636"/>
    </source>
</evidence>
<dbReference type="PROSITE" id="PS51819">
    <property type="entry name" value="VOC"/>
    <property type="match status" value="1"/>
</dbReference>
<accession>A0A6L7AAL8</accession>
<dbReference type="EMBL" id="WSZI01000013">
    <property type="protein sequence ID" value="MWN21118.1"/>
    <property type="molecule type" value="Genomic_DNA"/>
</dbReference>
<dbReference type="PANTHER" id="PTHR43279:SF1">
    <property type="entry name" value="CATECHOL-2,3-DIOXYGENASE"/>
    <property type="match status" value="1"/>
</dbReference>
<sequence>MQPITYHMTHLTLVANDEAQMRPFYRDILGFVETKIDAQTYSYALTTTQPPILTLVFNGTAPSAPRQGLYHFALLFPDTASLASLVAHLLTINYPLGGGDHDVSEAFYLNDPNGNGIELYHDRPREQWQWDQNFVQMGTKAVDVATLLQARKSNWVGFPSQTTIGHLHFVGHNVAAGDAFFIDGLGMALTTTFANSANFYSHNRYHHHHAYNTWLGARVAQRQPQENGLTDWTITVNPAYFAQLKTRFADRGQLIDVHTLTVIDPFGSTLIIHETADET</sequence>
<dbReference type="Proteomes" id="UP000478636">
    <property type="component" value="Unassembled WGS sequence"/>
</dbReference>
<dbReference type="GO" id="GO:0051213">
    <property type="term" value="F:dioxygenase activity"/>
    <property type="evidence" value="ECO:0007669"/>
    <property type="project" value="UniProtKB-KW"/>
</dbReference>
<dbReference type="RefSeq" id="WP_029509420.1">
    <property type="nucleotide sequence ID" value="NZ_DAITWI010000001.1"/>
</dbReference>
<dbReference type="AlphaFoldDB" id="A0A6L7AAL8"/>
<dbReference type="InterPro" id="IPR037523">
    <property type="entry name" value="VOC_core"/>
</dbReference>
<protein>
    <recommendedName>
        <fullName evidence="9">VOC domain-containing protein</fullName>
    </recommendedName>
</protein>
<comment type="cofactor">
    <cofactor evidence="1 8">
        <name>Fe(2+)</name>
        <dbReference type="ChEBI" id="CHEBI:29033"/>
    </cofactor>
</comment>
<keyword evidence="4 8" id="KW-0058">Aromatic hydrocarbons catabolism</keyword>
<gene>
    <name evidence="10" type="ORF">GQS40_05435</name>
</gene>
<dbReference type="PROSITE" id="PS00082">
    <property type="entry name" value="EXTRADIOL_DIOXYGENAS"/>
    <property type="match status" value="1"/>
</dbReference>
<evidence type="ECO:0000256" key="5">
    <source>
        <dbReference type="ARBA" id="ARBA00022964"/>
    </source>
</evidence>
<evidence type="ECO:0000313" key="10">
    <source>
        <dbReference type="EMBL" id="MWN21118.1"/>
    </source>
</evidence>
<keyword evidence="7 8" id="KW-0408">Iron</keyword>
<reference evidence="10 11" key="1">
    <citation type="submission" date="2019-12" db="EMBL/GenBank/DDBJ databases">
        <title>Complete genome sequence of Leuconostoc lactis strain AVN1 provides insights into metabolic potential.</title>
        <authorList>
            <person name="Besrour N."/>
            <person name="Najjari A."/>
            <person name="Fhoula I."/>
            <person name="Jaballah S."/>
            <person name="Klibi N."/>
            <person name="Ouzari H.I."/>
        </authorList>
    </citation>
    <scope>NUCLEOTIDE SEQUENCE [LARGE SCALE GENOMIC DNA]</scope>
    <source>
        <strain evidence="10 11">AVN1</strain>
    </source>
</reference>
<comment type="similarity">
    <text evidence="2 8">Belongs to the extradiol ring-cleavage dioxygenase family.</text>
</comment>
<feature type="domain" description="VOC" evidence="9">
    <location>
        <begin position="7"/>
        <end position="122"/>
    </location>
</feature>
<evidence type="ECO:0000256" key="7">
    <source>
        <dbReference type="ARBA" id="ARBA00023004"/>
    </source>
</evidence>
<evidence type="ECO:0000256" key="2">
    <source>
        <dbReference type="ARBA" id="ARBA00008784"/>
    </source>
</evidence>
<keyword evidence="5 8" id="KW-0223">Dioxygenase</keyword>
<organism evidence="10 11">
    <name type="scientific">Leuconostoc lactis</name>
    <dbReference type="NCBI Taxonomy" id="1246"/>
    <lineage>
        <taxon>Bacteria</taxon>
        <taxon>Bacillati</taxon>
        <taxon>Bacillota</taxon>
        <taxon>Bacilli</taxon>
        <taxon>Lactobacillales</taxon>
        <taxon>Lactobacillaceae</taxon>
        <taxon>Leuconostoc</taxon>
    </lineage>
</organism>
<evidence type="ECO:0000259" key="9">
    <source>
        <dbReference type="PROSITE" id="PS51819"/>
    </source>
</evidence>
<evidence type="ECO:0000256" key="6">
    <source>
        <dbReference type="ARBA" id="ARBA00023002"/>
    </source>
</evidence>
<evidence type="ECO:0000256" key="4">
    <source>
        <dbReference type="ARBA" id="ARBA00022797"/>
    </source>
</evidence>
<dbReference type="InterPro" id="IPR004360">
    <property type="entry name" value="Glyas_Fos-R_dOase_dom"/>
</dbReference>
<keyword evidence="6 8" id="KW-0560">Oxidoreductase</keyword>
<dbReference type="GO" id="GO:0008198">
    <property type="term" value="F:ferrous iron binding"/>
    <property type="evidence" value="ECO:0007669"/>
    <property type="project" value="InterPro"/>
</dbReference>
<dbReference type="PANTHER" id="PTHR43279">
    <property type="entry name" value="CATECHOL-2,3-DIOXYGENASE"/>
    <property type="match status" value="1"/>
</dbReference>
<evidence type="ECO:0000256" key="1">
    <source>
        <dbReference type="ARBA" id="ARBA00001954"/>
    </source>
</evidence>
<name>A0A6L7AAL8_LEULA</name>
<dbReference type="Gene3D" id="3.10.180.10">
    <property type="entry name" value="2,3-Dihydroxybiphenyl 1,2-Dioxygenase, domain 1"/>
    <property type="match status" value="2"/>
</dbReference>
<dbReference type="InterPro" id="IPR029068">
    <property type="entry name" value="Glyas_Bleomycin-R_OHBP_Dase"/>
</dbReference>